<feature type="region of interest" description="Disordered" evidence="2">
    <location>
        <begin position="1"/>
        <end position="27"/>
    </location>
</feature>
<dbReference type="Pfam" id="PF03009">
    <property type="entry name" value="GDPD"/>
    <property type="match status" value="1"/>
</dbReference>
<evidence type="ECO:0000313" key="5">
    <source>
        <dbReference type="Proteomes" id="UP000023152"/>
    </source>
</evidence>
<evidence type="ECO:0000259" key="3">
    <source>
        <dbReference type="PROSITE" id="PS51704"/>
    </source>
</evidence>
<feature type="compositionally biased region" description="Basic and acidic residues" evidence="2">
    <location>
        <begin position="13"/>
        <end position="27"/>
    </location>
</feature>
<reference evidence="4 5" key="1">
    <citation type="journal article" date="2013" name="Curr. Biol.">
        <title>The Genome of the Foraminiferan Reticulomyxa filosa.</title>
        <authorList>
            <person name="Glockner G."/>
            <person name="Hulsmann N."/>
            <person name="Schleicher M."/>
            <person name="Noegel A.A."/>
            <person name="Eichinger L."/>
            <person name="Gallinger C."/>
            <person name="Pawlowski J."/>
            <person name="Sierra R."/>
            <person name="Euteneuer U."/>
            <person name="Pillet L."/>
            <person name="Moustafa A."/>
            <person name="Platzer M."/>
            <person name="Groth M."/>
            <person name="Szafranski K."/>
            <person name="Schliwa M."/>
        </authorList>
    </citation>
    <scope>NUCLEOTIDE SEQUENCE [LARGE SCALE GENOMIC DNA]</scope>
</reference>
<evidence type="ECO:0000313" key="4">
    <source>
        <dbReference type="EMBL" id="ETO18431.1"/>
    </source>
</evidence>
<evidence type="ECO:0000256" key="2">
    <source>
        <dbReference type="SAM" id="MobiDB-lite"/>
    </source>
</evidence>
<dbReference type="GO" id="GO:0008081">
    <property type="term" value="F:phosphoric diester hydrolase activity"/>
    <property type="evidence" value="ECO:0007669"/>
    <property type="project" value="InterPro"/>
</dbReference>
<dbReference type="Gene3D" id="3.20.20.190">
    <property type="entry name" value="Phosphatidylinositol (PI) phosphodiesterase"/>
    <property type="match status" value="1"/>
</dbReference>
<dbReference type="PANTHER" id="PTHR22958">
    <property type="entry name" value="GLYCEROPHOSPHORYL DIESTER PHOSPHODIESTERASE"/>
    <property type="match status" value="1"/>
</dbReference>
<evidence type="ECO:0000256" key="1">
    <source>
        <dbReference type="ARBA" id="ARBA00022801"/>
    </source>
</evidence>
<dbReference type="PANTHER" id="PTHR22958:SF1">
    <property type="entry name" value="GLYCEROPHOSPHOCHOLINE PHOSPHODIESTERASE GPCPD1"/>
    <property type="match status" value="1"/>
</dbReference>
<dbReference type="Proteomes" id="UP000023152">
    <property type="component" value="Unassembled WGS sequence"/>
</dbReference>
<dbReference type="GO" id="GO:0046475">
    <property type="term" value="P:glycerophospholipid catabolic process"/>
    <property type="evidence" value="ECO:0007669"/>
    <property type="project" value="TreeGrafter"/>
</dbReference>
<gene>
    <name evidence="4" type="ORF">RFI_18832</name>
</gene>
<dbReference type="SUPFAM" id="SSF51695">
    <property type="entry name" value="PLC-like phosphodiesterases"/>
    <property type="match status" value="1"/>
</dbReference>
<dbReference type="PROSITE" id="PS51704">
    <property type="entry name" value="GP_PDE"/>
    <property type="match status" value="1"/>
</dbReference>
<dbReference type="AlphaFoldDB" id="X6MXU1"/>
<sequence>MLGTCIQKKKKNKDAPGLEKSAKPDDEKVDMLQNGMEGLDWLQDDYCTLEEAFHQVPSSVGFNIEIKYPNYDECVEDDLSVVDINEYLDKILQVIFDCVGNRKIMFSSFHPDICVLLMAKQPQYPYSDPRTSSLNNAVQFARKNDLFGIVSSAVPFVAAPHLINFIHKSELLVLTYGDSNNDIQSVDAQRRHGIDGLIADHVQYVYSHIKTNPIKGIPQT</sequence>
<name>X6MXU1_RETFI</name>
<dbReference type="InterPro" id="IPR030395">
    <property type="entry name" value="GP_PDE_dom"/>
</dbReference>
<dbReference type="OrthoDB" id="197419at2759"/>
<dbReference type="InterPro" id="IPR017946">
    <property type="entry name" value="PLC-like_Pdiesterase_TIM-brl"/>
</dbReference>
<dbReference type="EMBL" id="ASPP01014911">
    <property type="protein sequence ID" value="ETO18431.1"/>
    <property type="molecule type" value="Genomic_DNA"/>
</dbReference>
<protein>
    <recommendedName>
        <fullName evidence="3">GP-PDE domain-containing protein</fullName>
    </recommendedName>
</protein>
<organism evidence="4 5">
    <name type="scientific">Reticulomyxa filosa</name>
    <dbReference type="NCBI Taxonomy" id="46433"/>
    <lineage>
        <taxon>Eukaryota</taxon>
        <taxon>Sar</taxon>
        <taxon>Rhizaria</taxon>
        <taxon>Retaria</taxon>
        <taxon>Foraminifera</taxon>
        <taxon>Monothalamids</taxon>
        <taxon>Reticulomyxidae</taxon>
        <taxon>Reticulomyxa</taxon>
    </lineage>
</organism>
<comment type="caution">
    <text evidence="4">The sequence shown here is derived from an EMBL/GenBank/DDBJ whole genome shotgun (WGS) entry which is preliminary data.</text>
</comment>
<accession>X6MXU1</accession>
<feature type="domain" description="GP-PDE" evidence="3">
    <location>
        <begin position="1"/>
        <end position="209"/>
    </location>
</feature>
<proteinExistence type="predicted"/>
<keyword evidence="5" id="KW-1185">Reference proteome</keyword>
<dbReference type="InterPro" id="IPR051578">
    <property type="entry name" value="GDPD"/>
</dbReference>
<keyword evidence="1" id="KW-0378">Hydrolase</keyword>